<dbReference type="RefSeq" id="WP_122953113.1">
    <property type="nucleotide sequence ID" value="NZ_BJOD01000001.1"/>
</dbReference>
<name>A0A3M8APN9_9BACL</name>
<sequence length="637" mass="73839">MRVKDSLEYLSEATRQAILNEQQKRFCIETEDQELSSRLADSRFLQQVWEQADELERTVIKLFITKATRGFFSKRSWERETAKEHRHLSVGLTKLRRLGLILTVRKMWSEIGYVMPQEIREQLTLQLLPDSSAAYVSLSKTLPYYIPAGRGIHLDLFGLLLYIRDNQVPVTQKGSIHRRAIQKMVPLLSMTDEHVQGVTLAPLDKEQREGLALTVVLDLAFRLGLVVRKDKSMALDSFQIRRWLNKSAPERWEELYQLVAEQLLPHGDWWDAFAQMMRQVPLDQWCCVDSQLRMLETAGFALPQEADRLIVEQWLHVLLGLGWVQLGADEQERLFWRWNSLPHLTAEEGWFVDPTGALTIPPLVPLRDVWEISEFCQLRFDGQLIRGELQAKLLQTYLASGGSEELVMEKLRVACAHPLPEGLVEVIGHWAKTATQIQLEPFFCVRTAHAGFVEEWRQIPDFQPFLQHVLSPTEFFIPLPQKRQLVELLRHYGYEPHVVLHAESAEAKETQETHEDAQSSDRGLLVIERPWDGYAIENTFPAQSEAMPQLSTLPKMWTQHFQSYHPQSLRDLLKRATELQLEVEVQLTNQEKLRGLPVEVKLEMGYWLVTISGPHGKRPYRLDEIGRVRIVVPDYLY</sequence>
<organism evidence="1 2">
    <name type="scientific">Brevibacillus agri</name>
    <dbReference type="NCBI Taxonomy" id="51101"/>
    <lineage>
        <taxon>Bacteria</taxon>
        <taxon>Bacillati</taxon>
        <taxon>Bacillota</taxon>
        <taxon>Bacilli</taxon>
        <taxon>Bacillales</taxon>
        <taxon>Paenibacillaceae</taxon>
        <taxon>Brevibacillus</taxon>
    </lineage>
</organism>
<evidence type="ECO:0008006" key="3">
    <source>
        <dbReference type="Google" id="ProtNLM"/>
    </source>
</evidence>
<gene>
    <name evidence="1" type="ORF">EB820_16530</name>
</gene>
<dbReference type="OrthoDB" id="2987331at2"/>
<reference evidence="1 2" key="1">
    <citation type="submission" date="2018-10" db="EMBL/GenBank/DDBJ databases">
        <title>Phylogenomics of Brevibacillus.</title>
        <authorList>
            <person name="Dunlap C."/>
        </authorList>
    </citation>
    <scope>NUCLEOTIDE SEQUENCE [LARGE SCALE GENOMIC DNA]</scope>
    <source>
        <strain evidence="1 2">NRRL NRS 1219</strain>
    </source>
</reference>
<protein>
    <recommendedName>
        <fullName evidence="3">Helicase XPB/Ssl2 N-terminal domain-containing protein</fullName>
    </recommendedName>
</protein>
<accession>A0A3M8APN9</accession>
<dbReference type="Proteomes" id="UP000276178">
    <property type="component" value="Unassembled WGS sequence"/>
</dbReference>
<evidence type="ECO:0000313" key="1">
    <source>
        <dbReference type="EMBL" id="RNB53196.1"/>
    </source>
</evidence>
<dbReference type="EMBL" id="RHHN01000048">
    <property type="protein sequence ID" value="RNB53196.1"/>
    <property type="molecule type" value="Genomic_DNA"/>
</dbReference>
<proteinExistence type="predicted"/>
<dbReference type="AlphaFoldDB" id="A0A3M8APN9"/>
<comment type="caution">
    <text evidence="1">The sequence shown here is derived from an EMBL/GenBank/DDBJ whole genome shotgun (WGS) entry which is preliminary data.</text>
</comment>
<evidence type="ECO:0000313" key="2">
    <source>
        <dbReference type="Proteomes" id="UP000276178"/>
    </source>
</evidence>